<name>A0A3P7LL82_DIBLA</name>
<dbReference type="EMBL" id="UYRU01049648">
    <property type="protein sequence ID" value="VDN10658.1"/>
    <property type="molecule type" value="Genomic_DNA"/>
</dbReference>
<keyword evidence="3" id="KW-1185">Reference proteome</keyword>
<evidence type="ECO:0000313" key="2">
    <source>
        <dbReference type="EMBL" id="VDN10658.1"/>
    </source>
</evidence>
<protein>
    <submittedName>
        <fullName evidence="2">Uncharacterized protein</fullName>
    </submittedName>
</protein>
<dbReference type="PROSITE" id="PS50096">
    <property type="entry name" value="IQ"/>
    <property type="match status" value="1"/>
</dbReference>
<gene>
    <name evidence="2" type="ORF">DILT_LOCUS6489</name>
</gene>
<organism evidence="2 3">
    <name type="scientific">Dibothriocephalus latus</name>
    <name type="common">Fish tapeworm</name>
    <name type="synonym">Diphyllobothrium latum</name>
    <dbReference type="NCBI Taxonomy" id="60516"/>
    <lineage>
        <taxon>Eukaryota</taxon>
        <taxon>Metazoa</taxon>
        <taxon>Spiralia</taxon>
        <taxon>Lophotrochozoa</taxon>
        <taxon>Platyhelminthes</taxon>
        <taxon>Cestoda</taxon>
        <taxon>Eucestoda</taxon>
        <taxon>Diphyllobothriidea</taxon>
        <taxon>Diphyllobothriidae</taxon>
        <taxon>Dibothriocephalus</taxon>
    </lineage>
</organism>
<dbReference type="AlphaFoldDB" id="A0A3P7LL82"/>
<dbReference type="InterPro" id="IPR000048">
    <property type="entry name" value="IQ_motif_EF-hand-BS"/>
</dbReference>
<feature type="region of interest" description="Disordered" evidence="1">
    <location>
        <begin position="122"/>
        <end position="151"/>
    </location>
</feature>
<proteinExistence type="predicted"/>
<evidence type="ECO:0000256" key="1">
    <source>
        <dbReference type="SAM" id="MobiDB-lite"/>
    </source>
</evidence>
<reference evidence="2 3" key="1">
    <citation type="submission" date="2018-11" db="EMBL/GenBank/DDBJ databases">
        <authorList>
            <consortium name="Pathogen Informatics"/>
        </authorList>
    </citation>
    <scope>NUCLEOTIDE SEQUENCE [LARGE SCALE GENOMIC DNA]</scope>
</reference>
<feature type="region of interest" description="Disordered" evidence="1">
    <location>
        <begin position="175"/>
        <end position="196"/>
    </location>
</feature>
<evidence type="ECO:0000313" key="3">
    <source>
        <dbReference type="Proteomes" id="UP000281553"/>
    </source>
</evidence>
<dbReference type="Proteomes" id="UP000281553">
    <property type="component" value="Unassembled WGS sequence"/>
</dbReference>
<dbReference type="OrthoDB" id="10609847at2759"/>
<accession>A0A3P7LL82</accession>
<dbReference type="Pfam" id="PF00612">
    <property type="entry name" value="IQ"/>
    <property type="match status" value="1"/>
</dbReference>
<sequence>MLYTRKEAVTFHGNLKEERLNTSRSLRSFNGARKAFLVKASRKHNAKPREEMPRDENDSLEIMFNSSSSINAENVSYYSSLSRNDSATGWHDETADWNNIEVASVNSRGDHVGSGCRVTPVEKLEGLSDRSSSPRNSFESDETLVSDREPEYKPSNRIVTECTPRIQQLFHPTHASGDKNLEAGEATQHSGTPGALSETSAVIRLQRWWRRHLCRQKTEAVMLEQLLAEEKRRIGGRVSSLASTPRSARKPVGSRTPRVSISVSLSKKPLFLMLRHLHNHIGYVFVKVYS</sequence>